<keyword evidence="3 4" id="KW-0949">S-adenosyl-L-methionine</keyword>
<keyword evidence="8" id="KW-1185">Reference proteome</keyword>
<feature type="active site" description="Nucleophile" evidence="4">
    <location>
        <position position="533"/>
    </location>
</feature>
<dbReference type="CDD" id="cd02440">
    <property type="entry name" value="AdoMet_MTases"/>
    <property type="match status" value="1"/>
</dbReference>
<feature type="domain" description="Methyltransferase" evidence="6">
    <location>
        <begin position="422"/>
        <end position="478"/>
    </location>
</feature>
<dbReference type="GO" id="GO:0006396">
    <property type="term" value="P:RNA processing"/>
    <property type="evidence" value="ECO:0007669"/>
    <property type="project" value="InterPro"/>
</dbReference>
<dbReference type="Proteomes" id="UP000664859">
    <property type="component" value="Unassembled WGS sequence"/>
</dbReference>
<dbReference type="Gene3D" id="3.40.50.150">
    <property type="entry name" value="Vaccinia Virus protein VP39"/>
    <property type="match status" value="1"/>
</dbReference>
<feature type="binding site" evidence="4">
    <location>
        <position position="448"/>
    </location>
    <ligand>
        <name>S-adenosyl-L-methionine</name>
        <dbReference type="ChEBI" id="CHEBI:59789"/>
    </ligand>
</feature>
<dbReference type="OrthoDB" id="10250660at2759"/>
<evidence type="ECO:0000256" key="5">
    <source>
        <dbReference type="SAM" id="MobiDB-lite"/>
    </source>
</evidence>
<dbReference type="InterPro" id="IPR010280">
    <property type="entry name" value="U5_MeTrfase_fam"/>
</dbReference>
<dbReference type="GO" id="GO:0032259">
    <property type="term" value="P:methylation"/>
    <property type="evidence" value="ECO:0007669"/>
    <property type="project" value="UniProtKB-KW"/>
</dbReference>
<organism evidence="7 8">
    <name type="scientific">Tribonema minus</name>
    <dbReference type="NCBI Taxonomy" id="303371"/>
    <lineage>
        <taxon>Eukaryota</taxon>
        <taxon>Sar</taxon>
        <taxon>Stramenopiles</taxon>
        <taxon>Ochrophyta</taxon>
        <taxon>PX clade</taxon>
        <taxon>Xanthophyceae</taxon>
        <taxon>Tribonematales</taxon>
        <taxon>Tribonemataceae</taxon>
        <taxon>Tribonema</taxon>
    </lineage>
</organism>
<comment type="caution">
    <text evidence="7">The sequence shown here is derived from an EMBL/GenBank/DDBJ whole genome shotgun (WGS) entry which is preliminary data.</text>
</comment>
<dbReference type="AlphaFoldDB" id="A0A835Z6D8"/>
<feature type="compositionally biased region" description="Low complexity" evidence="5">
    <location>
        <begin position="34"/>
        <end position="45"/>
    </location>
</feature>
<evidence type="ECO:0000259" key="6">
    <source>
        <dbReference type="Pfam" id="PF13649"/>
    </source>
</evidence>
<dbReference type="InterPro" id="IPR041698">
    <property type="entry name" value="Methyltransf_25"/>
</dbReference>
<dbReference type="PANTHER" id="PTHR45904">
    <property type="entry name" value="TRNA (URACIL-5-)-METHYLTRANSFERASE"/>
    <property type="match status" value="1"/>
</dbReference>
<name>A0A835Z6D8_9STRA</name>
<gene>
    <name evidence="7" type="ORF">JKP88DRAFT_262488</name>
</gene>
<dbReference type="SUPFAM" id="SSF53335">
    <property type="entry name" value="S-adenosyl-L-methionine-dependent methyltransferases"/>
    <property type="match status" value="1"/>
</dbReference>
<keyword evidence="2 4" id="KW-0808">Transferase</keyword>
<dbReference type="Pfam" id="PF13649">
    <property type="entry name" value="Methyltransf_25"/>
    <property type="match status" value="1"/>
</dbReference>
<sequence>MDESKESGEGSVMPMDASEEGKDASGDSTESEPELAAAAATVEAEPGAKRAVPEADTGAPDEPASKRAKVGTNGDAADQAAAASAASASAAPASGAAASASGAAADTSAGGEAAGAQGEDSSAADAGGAAGGAAPVEEFTGRPKLLLGELPRFWDQRGLAKWLVQAGITTHHKAIKIPNTGSATLTFDTKEDRAAAKDIVEVTTPWFKHKTYPQQLLDKEKELSKQCYNKILAGLHDVYAQRIKQAKRDNNLNDSAIGTPADFVKPRWLAENKRGSVPWSVTLIKESPNTGAYRHVWNKCEFTIGAGADGLPAVGFRLSSFKGGSVVVAGAEACPNVPSQMKLACAALQRHIRTSALPVYDVLQHKGVWRCASLRRGERTGEMAICITVCLKEDDHKVNTTGAEVLYQTIVEDAELGPDSTVLDVCCGTGSIGLCCAKASGCKVVGVELCPSAVDDAKSNATLNAIPAHFVCDRAEAVLAGMLQSITAGRYGEHTPESRVVAVVDPPREGLHQACARALRSAAFVKRVVYVSCNPTKSLPRDALVLCSPASRKLSGEPFRPVKATPVDMFPHTPHCEMVMVFERD</sequence>
<dbReference type="PANTHER" id="PTHR45904:SF2">
    <property type="entry name" value="TRNA (URACIL-5-)-METHYLTRANSFERASE HOMOLOG A"/>
    <property type="match status" value="1"/>
</dbReference>
<dbReference type="InterPro" id="IPR029063">
    <property type="entry name" value="SAM-dependent_MTases_sf"/>
</dbReference>
<evidence type="ECO:0000313" key="8">
    <source>
        <dbReference type="Proteomes" id="UP000664859"/>
    </source>
</evidence>
<keyword evidence="1 4" id="KW-0489">Methyltransferase</keyword>
<comment type="caution">
    <text evidence="4">Lacks conserved residue(s) required for the propagation of feature annotation.</text>
</comment>
<feature type="region of interest" description="Disordered" evidence="5">
    <location>
        <begin position="106"/>
        <end position="135"/>
    </location>
</feature>
<dbReference type="GO" id="GO:0003723">
    <property type="term" value="F:RNA binding"/>
    <property type="evidence" value="ECO:0007669"/>
    <property type="project" value="TreeGrafter"/>
</dbReference>
<comment type="similarity">
    <text evidence="4">Belongs to the class I-like SAM-binding methyltransferase superfamily. RNA M5U methyltransferase family.</text>
</comment>
<evidence type="ECO:0000256" key="1">
    <source>
        <dbReference type="ARBA" id="ARBA00022603"/>
    </source>
</evidence>
<feature type="compositionally biased region" description="Low complexity" evidence="5">
    <location>
        <begin position="106"/>
        <end position="127"/>
    </location>
</feature>
<dbReference type="PROSITE" id="PS51687">
    <property type="entry name" value="SAM_MT_RNA_M5U"/>
    <property type="match status" value="1"/>
</dbReference>
<feature type="region of interest" description="Disordered" evidence="5">
    <location>
        <begin position="1"/>
        <end position="78"/>
    </location>
</feature>
<protein>
    <submittedName>
        <fullName evidence="7">S-adenosyl-L-methionine-dependent methyltransferase</fullName>
    </submittedName>
</protein>
<evidence type="ECO:0000256" key="2">
    <source>
        <dbReference type="ARBA" id="ARBA00022679"/>
    </source>
</evidence>
<dbReference type="EMBL" id="JAFCMP010000101">
    <property type="protein sequence ID" value="KAG5186899.1"/>
    <property type="molecule type" value="Genomic_DNA"/>
</dbReference>
<proteinExistence type="inferred from homology"/>
<dbReference type="InterPro" id="IPR045850">
    <property type="entry name" value="TRM2_met"/>
</dbReference>
<evidence type="ECO:0000313" key="7">
    <source>
        <dbReference type="EMBL" id="KAG5186899.1"/>
    </source>
</evidence>
<feature type="binding site" evidence="4">
    <location>
        <position position="505"/>
    </location>
    <ligand>
        <name>S-adenosyl-L-methionine</name>
        <dbReference type="ChEBI" id="CHEBI:59789"/>
    </ligand>
</feature>
<dbReference type="GO" id="GO:0008173">
    <property type="term" value="F:RNA methyltransferase activity"/>
    <property type="evidence" value="ECO:0007669"/>
    <property type="project" value="InterPro"/>
</dbReference>
<evidence type="ECO:0000256" key="4">
    <source>
        <dbReference type="PROSITE-ProRule" id="PRU01024"/>
    </source>
</evidence>
<evidence type="ECO:0000256" key="3">
    <source>
        <dbReference type="ARBA" id="ARBA00022691"/>
    </source>
</evidence>
<accession>A0A835Z6D8</accession>
<reference evidence="7" key="1">
    <citation type="submission" date="2021-02" db="EMBL/GenBank/DDBJ databases">
        <title>First Annotated Genome of the Yellow-green Alga Tribonema minus.</title>
        <authorList>
            <person name="Mahan K.M."/>
        </authorList>
    </citation>
    <scope>NUCLEOTIDE SEQUENCE</scope>
    <source>
        <strain evidence="7">UTEX B ZZ1240</strain>
    </source>
</reference>